<evidence type="ECO:0000313" key="2">
    <source>
        <dbReference type="EMBL" id="ONF63935.1"/>
    </source>
</evidence>
<protein>
    <submittedName>
        <fullName evidence="2">Uncharacterized protein</fullName>
    </submittedName>
</protein>
<evidence type="ECO:0000256" key="1">
    <source>
        <dbReference type="SAM" id="MobiDB-lite"/>
    </source>
</evidence>
<proteinExistence type="predicted"/>
<feature type="region of interest" description="Disordered" evidence="1">
    <location>
        <begin position="1"/>
        <end position="43"/>
    </location>
</feature>
<dbReference type="EMBL" id="LQMT02000032">
    <property type="protein sequence ID" value="ONF63935.1"/>
    <property type="molecule type" value="Genomic_DNA"/>
</dbReference>
<reference evidence="2 3" key="1">
    <citation type="submission" date="2016-12" db="EMBL/GenBank/DDBJ databases">
        <title>Amycolatopsis keratiniphila subsp. keratiniphila genome sequencing and assembly.</title>
        <authorList>
            <person name="Mayilraj S."/>
            <person name="Kaur N."/>
        </authorList>
    </citation>
    <scope>NUCLEOTIDE SEQUENCE [LARGE SCALE GENOMIC DNA]</scope>
    <source>
        <strain evidence="2 3">DSM 44409</strain>
    </source>
</reference>
<dbReference type="AlphaFoldDB" id="A0A1W2LLQ3"/>
<name>A0A1W2LLQ3_9PSEU</name>
<dbReference type="Proteomes" id="UP000076660">
    <property type="component" value="Unassembled WGS sequence"/>
</dbReference>
<sequence>MKGSLRDPESLKEAFTDFGSGGAEDTGGSNPNRHSRDAPHHATAALRSQLKYVKAPFTVLDAVKGAFTYLGNV</sequence>
<feature type="compositionally biased region" description="Basic and acidic residues" evidence="1">
    <location>
        <begin position="1"/>
        <end position="15"/>
    </location>
</feature>
<evidence type="ECO:0000313" key="3">
    <source>
        <dbReference type="Proteomes" id="UP000076660"/>
    </source>
</evidence>
<accession>A0A1W2LLQ3</accession>
<gene>
    <name evidence="2" type="ORF">AVR91_0229900</name>
</gene>
<comment type="caution">
    <text evidence="2">The sequence shown here is derived from an EMBL/GenBank/DDBJ whole genome shotgun (WGS) entry which is preliminary data.</text>
</comment>
<organism evidence="2 3">
    <name type="scientific">Amycolatopsis keratiniphila subsp. keratiniphila</name>
    <dbReference type="NCBI Taxonomy" id="227715"/>
    <lineage>
        <taxon>Bacteria</taxon>
        <taxon>Bacillati</taxon>
        <taxon>Actinomycetota</taxon>
        <taxon>Actinomycetes</taxon>
        <taxon>Pseudonocardiales</taxon>
        <taxon>Pseudonocardiaceae</taxon>
        <taxon>Amycolatopsis</taxon>
        <taxon>Amycolatopsis japonica group</taxon>
    </lineage>
</organism>